<evidence type="ECO:0000313" key="9">
    <source>
        <dbReference type="Proteomes" id="UP000472264"/>
    </source>
</evidence>
<reference evidence="7" key="1">
    <citation type="submission" date="2021-04" db="EMBL/GenBank/DDBJ databases">
        <authorList>
            <consortium name="Wellcome Sanger Institute Data Sharing"/>
        </authorList>
    </citation>
    <scope>NUCLEOTIDE SEQUENCE [LARGE SCALE GENOMIC DNA]</scope>
</reference>
<dbReference type="PRINTS" id="PR01932">
    <property type="entry name" value="INTRLEUKIN17"/>
</dbReference>
<evidence type="ECO:0000256" key="4">
    <source>
        <dbReference type="ARBA" id="ARBA00022525"/>
    </source>
</evidence>
<feature type="signal peptide" evidence="6">
    <location>
        <begin position="1"/>
        <end position="27"/>
    </location>
</feature>
<name>A0A665WUA3_ECHNA</name>
<dbReference type="Gene3D" id="2.10.90.10">
    <property type="entry name" value="Cystine-knot cytokines"/>
    <property type="match status" value="1"/>
</dbReference>
<organism evidence="7 9">
    <name type="scientific">Echeneis naucrates</name>
    <name type="common">Live sharksucker</name>
    <dbReference type="NCBI Taxonomy" id="173247"/>
    <lineage>
        <taxon>Eukaryota</taxon>
        <taxon>Metazoa</taxon>
        <taxon>Chordata</taxon>
        <taxon>Craniata</taxon>
        <taxon>Vertebrata</taxon>
        <taxon>Euteleostomi</taxon>
        <taxon>Actinopterygii</taxon>
        <taxon>Neopterygii</taxon>
        <taxon>Teleostei</taxon>
        <taxon>Neoteleostei</taxon>
        <taxon>Acanthomorphata</taxon>
        <taxon>Carangaria</taxon>
        <taxon>Carangiformes</taxon>
        <taxon>Echeneidae</taxon>
        <taxon>Echeneis</taxon>
    </lineage>
</organism>
<dbReference type="InterPro" id="IPR020440">
    <property type="entry name" value="IL-17_chr"/>
</dbReference>
<feature type="chain" id="PRO_5044624788" evidence="6">
    <location>
        <begin position="28"/>
        <end position="162"/>
    </location>
</feature>
<dbReference type="AlphaFoldDB" id="A0A665WUA3"/>
<dbReference type="Ensembl" id="ENSENLT00000048805.1">
    <property type="protein sequence ID" value="ENSENLP00000047662.1"/>
    <property type="gene ID" value="ENSENLG00000020152.1"/>
</dbReference>
<keyword evidence="9" id="KW-1185">Reference proteome</keyword>
<evidence type="ECO:0000313" key="7">
    <source>
        <dbReference type="Ensembl" id="ENSENLP00000047579.1"/>
    </source>
</evidence>
<dbReference type="InterPro" id="IPR029034">
    <property type="entry name" value="Cystine-knot_cytokine"/>
</dbReference>
<dbReference type="InterPro" id="IPR010345">
    <property type="entry name" value="IL-17_fam"/>
</dbReference>
<dbReference type="Ensembl" id="ENSENLT00000048721.1">
    <property type="protein sequence ID" value="ENSENLP00000047579.1"/>
    <property type="gene ID" value="ENSENLG00000020110.1"/>
</dbReference>
<dbReference type="GO" id="GO:0006954">
    <property type="term" value="P:inflammatory response"/>
    <property type="evidence" value="ECO:0007669"/>
    <property type="project" value="InterPro"/>
</dbReference>
<dbReference type="GeneID" id="115041407"/>
<keyword evidence="5 6" id="KW-0732">Signal</keyword>
<dbReference type="GO" id="GO:0005125">
    <property type="term" value="F:cytokine activity"/>
    <property type="evidence" value="ECO:0007669"/>
    <property type="project" value="UniProtKB-KW"/>
</dbReference>
<comment type="similarity">
    <text evidence="2">Belongs to the IL-17 family.</text>
</comment>
<evidence type="ECO:0000256" key="3">
    <source>
        <dbReference type="ARBA" id="ARBA00022514"/>
    </source>
</evidence>
<dbReference type="OrthoDB" id="6093351at2759"/>
<evidence type="ECO:0000256" key="2">
    <source>
        <dbReference type="ARBA" id="ARBA00007236"/>
    </source>
</evidence>
<keyword evidence="3" id="KW-0202">Cytokine</keyword>
<protein>
    <submittedName>
        <fullName evidence="8">Interleukin 17a/f1</fullName>
    </submittedName>
    <submittedName>
        <fullName evidence="7">Interleukin-17F-like</fullName>
    </submittedName>
</protein>
<gene>
    <name evidence="7" type="primary">LOC115041407</name>
    <name evidence="8" type="synonym">LOC115041438</name>
</gene>
<evidence type="ECO:0000313" key="8">
    <source>
        <dbReference type="Ensembl" id="ENSENLP00000047662.1"/>
    </source>
</evidence>
<evidence type="ECO:0000256" key="1">
    <source>
        <dbReference type="ARBA" id="ARBA00004613"/>
    </source>
</evidence>
<sequence length="162" mass="18254">MFPSSCSVTGFCVVAMMMVMMMAEGAAMPKEGAHLRHSPNTHKTSDRAIKTVPLELDASSMVPAKPMRPLENSSISPWTYNVSYDESLYPHLLSEARCLLKGCLNSEGQEDQNLESRPIMRQTLVLRRVRPQEAGQSYHYKLEYRIIAVGCTCVRPIIQYDE</sequence>
<evidence type="ECO:0000256" key="6">
    <source>
        <dbReference type="SAM" id="SignalP"/>
    </source>
</evidence>
<proteinExistence type="inferred from homology"/>
<dbReference type="Proteomes" id="UP000472264">
    <property type="component" value="Chromosome 3"/>
</dbReference>
<dbReference type="RefSeq" id="XP_029354685.1">
    <property type="nucleotide sequence ID" value="XM_029498825.1"/>
</dbReference>
<accession>A0A665WUA3</accession>
<reference evidence="7" key="2">
    <citation type="submission" date="2025-05" db="UniProtKB">
        <authorList>
            <consortium name="Ensembl"/>
        </authorList>
    </citation>
    <scope>IDENTIFICATION</scope>
</reference>
<dbReference type="Pfam" id="PF06083">
    <property type="entry name" value="IL17"/>
    <property type="match status" value="1"/>
</dbReference>
<comment type="subcellular location">
    <subcellularLocation>
        <location evidence="1">Secreted</location>
    </subcellularLocation>
</comment>
<dbReference type="SUPFAM" id="SSF57501">
    <property type="entry name" value="Cystine-knot cytokines"/>
    <property type="match status" value="1"/>
</dbReference>
<dbReference type="OMA" id="PWTYNIS"/>
<keyword evidence="4" id="KW-0964">Secreted</keyword>
<dbReference type="GO" id="GO:0005615">
    <property type="term" value="C:extracellular space"/>
    <property type="evidence" value="ECO:0007669"/>
    <property type="project" value="UniProtKB-KW"/>
</dbReference>
<evidence type="ECO:0000256" key="5">
    <source>
        <dbReference type="ARBA" id="ARBA00022729"/>
    </source>
</evidence>